<dbReference type="AlphaFoldDB" id="A0A1I3U036"/>
<gene>
    <name evidence="1" type="ORF">SAMN04487893_11595</name>
</gene>
<organism evidence="1 2">
    <name type="scientific">Myroides guanonis</name>
    <dbReference type="NCBI Taxonomy" id="1150112"/>
    <lineage>
        <taxon>Bacteria</taxon>
        <taxon>Pseudomonadati</taxon>
        <taxon>Bacteroidota</taxon>
        <taxon>Flavobacteriia</taxon>
        <taxon>Flavobacteriales</taxon>
        <taxon>Flavobacteriaceae</taxon>
        <taxon>Myroides</taxon>
    </lineage>
</organism>
<evidence type="ECO:0000313" key="1">
    <source>
        <dbReference type="EMBL" id="SFJ76918.1"/>
    </source>
</evidence>
<keyword evidence="2" id="KW-1185">Reference proteome</keyword>
<reference evidence="2" key="1">
    <citation type="submission" date="2016-10" db="EMBL/GenBank/DDBJ databases">
        <authorList>
            <person name="Varghese N."/>
            <person name="Submissions S."/>
        </authorList>
    </citation>
    <scope>NUCLEOTIDE SEQUENCE [LARGE SCALE GENOMIC DNA]</scope>
    <source>
        <strain evidence="2">DSM 26542</strain>
    </source>
</reference>
<name>A0A1I3U036_9FLAO</name>
<dbReference type="EMBL" id="FORU01000015">
    <property type="protein sequence ID" value="SFJ76918.1"/>
    <property type="molecule type" value="Genomic_DNA"/>
</dbReference>
<dbReference type="STRING" id="1150112.SAMN04487893_11595"/>
<sequence>MKYFTHPEGIFEIKIPLDWHYKNEVAGYENKSPFSFELFQNTQGCFQISCYNKNERKINPNLPKGLFNNDKLHFIRTELPDDEFKIFLWATVVEDYFFMAKYVCQPTKRNLNIIKKQIKKVEDSLSTLMCLSLDRREFAMNYDRFEKFNASLAASFDLKNKAIKNRSYIELIIITANQIDAYLRLIIVHKFQIIENSSMFKLEYLYQAETDKPIMEKKIYDKAKEMAVISEEQYNQLYKLYNLRNKVVHRYIITDIKTMELKEICIDYEKICEKIRLILANIEIEQFEKNVGYHGKKDPHRNKSESQINELFSMINDKHFSKEFYRKVK</sequence>
<dbReference type="OrthoDB" id="6810113at2"/>
<dbReference type="Proteomes" id="UP000243887">
    <property type="component" value="Unassembled WGS sequence"/>
</dbReference>
<accession>A0A1I3U036</accession>
<protein>
    <submittedName>
        <fullName evidence="1">Uncharacterized protein</fullName>
    </submittedName>
</protein>
<evidence type="ECO:0000313" key="2">
    <source>
        <dbReference type="Proteomes" id="UP000243887"/>
    </source>
</evidence>
<proteinExistence type="predicted"/>
<dbReference type="RefSeq" id="WP_090680709.1">
    <property type="nucleotide sequence ID" value="NZ_FORU01000015.1"/>
</dbReference>